<dbReference type="VEuPathDB" id="VectorBase:BGLAX_029523"/>
<dbReference type="KEGG" id="bgt:106056271"/>
<feature type="coiled-coil region" evidence="10">
    <location>
        <begin position="507"/>
        <end position="548"/>
    </location>
</feature>
<evidence type="ECO:0000256" key="11">
    <source>
        <dbReference type="SAM" id="MobiDB-lite"/>
    </source>
</evidence>
<dbReference type="OrthoDB" id="3176171at2759"/>
<proteinExistence type="inferred from homology"/>
<dbReference type="PANTHER" id="PTHR47968:SF13">
    <property type="entry name" value="KINESIN-LIKE PROTEIN KIF19 ISOFORM X1"/>
    <property type="match status" value="1"/>
</dbReference>
<feature type="region of interest" description="Disordered" evidence="11">
    <location>
        <begin position="473"/>
        <end position="498"/>
    </location>
</feature>
<evidence type="ECO:0000256" key="5">
    <source>
        <dbReference type="ARBA" id="ARBA00023054"/>
    </source>
</evidence>
<protein>
    <recommendedName>
        <fullName evidence="9">Kinesin-like protein</fullName>
    </recommendedName>
</protein>
<dbReference type="PRINTS" id="PR00380">
    <property type="entry name" value="KINESINHEAVY"/>
</dbReference>
<keyword evidence="2 9" id="KW-0493">Microtubule</keyword>
<dbReference type="Proteomes" id="UP000076420">
    <property type="component" value="Unassembled WGS sequence"/>
</dbReference>
<dbReference type="PROSITE" id="PS50067">
    <property type="entry name" value="KINESIN_MOTOR_2"/>
    <property type="match status" value="1"/>
</dbReference>
<name>A0A2C9JGX9_BIOGL</name>
<dbReference type="Gene3D" id="3.40.850.10">
    <property type="entry name" value="Kinesin motor domain"/>
    <property type="match status" value="1"/>
</dbReference>
<feature type="domain" description="Kinesin motor" evidence="12">
    <location>
        <begin position="16"/>
        <end position="350"/>
    </location>
</feature>
<dbReference type="GO" id="GO:0008017">
    <property type="term" value="F:microtubule binding"/>
    <property type="evidence" value="ECO:0007669"/>
    <property type="project" value="InterPro"/>
</dbReference>
<keyword evidence="7" id="KW-0206">Cytoskeleton</keyword>
<evidence type="ECO:0000313" key="14">
    <source>
        <dbReference type="Proteomes" id="UP000076420"/>
    </source>
</evidence>
<dbReference type="InterPro" id="IPR036961">
    <property type="entry name" value="Kinesin_motor_dom_sf"/>
</dbReference>
<dbReference type="InterPro" id="IPR027640">
    <property type="entry name" value="Kinesin-like_fam"/>
</dbReference>
<feature type="region of interest" description="Disordered" evidence="11">
    <location>
        <begin position="838"/>
        <end position="877"/>
    </location>
</feature>
<reference evidence="13" key="1">
    <citation type="submission" date="2020-05" db="UniProtKB">
        <authorList>
            <consortium name="EnsemblMetazoa"/>
        </authorList>
    </citation>
    <scope>IDENTIFICATION</scope>
    <source>
        <strain evidence="13">BB02</strain>
    </source>
</reference>
<feature type="coiled-coil region" evidence="10">
    <location>
        <begin position="365"/>
        <end position="392"/>
    </location>
</feature>
<keyword evidence="5 10" id="KW-0175">Coiled coil</keyword>
<dbReference type="GO" id="GO:0005874">
    <property type="term" value="C:microtubule"/>
    <property type="evidence" value="ECO:0007669"/>
    <property type="project" value="UniProtKB-KW"/>
</dbReference>
<dbReference type="PANTHER" id="PTHR47968">
    <property type="entry name" value="CENTROMERE PROTEIN E"/>
    <property type="match status" value="1"/>
</dbReference>
<dbReference type="VEuPathDB" id="VectorBase:BGLB002371"/>
<dbReference type="STRING" id="6526.A0A2C9JGX9"/>
<dbReference type="SUPFAM" id="SSF52540">
    <property type="entry name" value="P-loop containing nucleoside triphosphate hydrolases"/>
    <property type="match status" value="1"/>
</dbReference>
<evidence type="ECO:0000256" key="10">
    <source>
        <dbReference type="SAM" id="Coils"/>
    </source>
</evidence>
<evidence type="ECO:0000256" key="6">
    <source>
        <dbReference type="ARBA" id="ARBA00023175"/>
    </source>
</evidence>
<evidence type="ECO:0000256" key="1">
    <source>
        <dbReference type="ARBA" id="ARBA00004245"/>
    </source>
</evidence>
<evidence type="ECO:0000256" key="7">
    <source>
        <dbReference type="ARBA" id="ARBA00023212"/>
    </source>
</evidence>
<dbReference type="AlphaFoldDB" id="A0A2C9JGX9"/>
<dbReference type="SMART" id="SM00129">
    <property type="entry name" value="KISc"/>
    <property type="match status" value="1"/>
</dbReference>
<evidence type="ECO:0000256" key="8">
    <source>
        <dbReference type="PROSITE-ProRule" id="PRU00283"/>
    </source>
</evidence>
<dbReference type="InterPro" id="IPR027417">
    <property type="entry name" value="P-loop_NTPase"/>
</dbReference>
<organism evidence="13 14">
    <name type="scientific">Biomphalaria glabrata</name>
    <name type="common">Bloodfluke planorb</name>
    <name type="synonym">Freshwater snail</name>
    <dbReference type="NCBI Taxonomy" id="6526"/>
    <lineage>
        <taxon>Eukaryota</taxon>
        <taxon>Metazoa</taxon>
        <taxon>Spiralia</taxon>
        <taxon>Lophotrochozoa</taxon>
        <taxon>Mollusca</taxon>
        <taxon>Gastropoda</taxon>
        <taxon>Heterobranchia</taxon>
        <taxon>Euthyneura</taxon>
        <taxon>Panpulmonata</taxon>
        <taxon>Hygrophila</taxon>
        <taxon>Lymnaeoidea</taxon>
        <taxon>Planorbidae</taxon>
        <taxon>Biomphalaria</taxon>
    </lineage>
</organism>
<keyword evidence="4 8" id="KW-0067">ATP-binding</keyword>
<dbReference type="InterPro" id="IPR001752">
    <property type="entry name" value="Kinesin_motor_dom"/>
</dbReference>
<feature type="compositionally biased region" description="Basic and acidic residues" evidence="11">
    <location>
        <begin position="850"/>
        <end position="864"/>
    </location>
</feature>
<evidence type="ECO:0000256" key="2">
    <source>
        <dbReference type="ARBA" id="ARBA00022701"/>
    </source>
</evidence>
<evidence type="ECO:0000256" key="4">
    <source>
        <dbReference type="ARBA" id="ARBA00022840"/>
    </source>
</evidence>
<dbReference type="InterPro" id="IPR019821">
    <property type="entry name" value="Kinesin_motor_CS"/>
</dbReference>
<comment type="subcellular location">
    <subcellularLocation>
        <location evidence="1">Cytoplasm</location>
        <location evidence="1">Cytoskeleton</location>
    </subcellularLocation>
</comment>
<evidence type="ECO:0000313" key="13">
    <source>
        <dbReference type="EnsemblMetazoa" id="BGLB002371-PB"/>
    </source>
</evidence>
<dbReference type="FunFam" id="3.40.850.10:FF:000056">
    <property type="entry name" value="Kinesin-like protein"/>
    <property type="match status" value="1"/>
</dbReference>
<dbReference type="GO" id="GO:0007018">
    <property type="term" value="P:microtubule-based movement"/>
    <property type="evidence" value="ECO:0007669"/>
    <property type="project" value="InterPro"/>
</dbReference>
<evidence type="ECO:0000256" key="9">
    <source>
        <dbReference type="RuleBase" id="RU000394"/>
    </source>
</evidence>
<dbReference type="CDD" id="cd01370">
    <property type="entry name" value="KISc_KIP3_like"/>
    <property type="match status" value="1"/>
</dbReference>
<comment type="similarity">
    <text evidence="8 9">Belongs to the TRAFAC class myosin-kinesin ATPase superfamily. Kinesin family.</text>
</comment>
<dbReference type="PROSITE" id="PS00411">
    <property type="entry name" value="KINESIN_MOTOR_1"/>
    <property type="match status" value="1"/>
</dbReference>
<keyword evidence="3 8" id="KW-0547">Nucleotide-binding</keyword>
<evidence type="ECO:0000256" key="3">
    <source>
        <dbReference type="ARBA" id="ARBA00022741"/>
    </source>
</evidence>
<dbReference type="GO" id="GO:0003777">
    <property type="term" value="F:microtubule motor activity"/>
    <property type="evidence" value="ECO:0007669"/>
    <property type="project" value="InterPro"/>
</dbReference>
<feature type="binding site" evidence="8">
    <location>
        <begin position="109"/>
        <end position="116"/>
    </location>
    <ligand>
        <name>ATP</name>
        <dbReference type="ChEBI" id="CHEBI:30616"/>
    </ligand>
</feature>
<evidence type="ECO:0000259" key="12">
    <source>
        <dbReference type="PROSITE" id="PS50067"/>
    </source>
</evidence>
<keyword evidence="6 8" id="KW-0505">Motor protein</keyword>
<gene>
    <name evidence="13" type="primary">106056271</name>
</gene>
<dbReference type="Pfam" id="PF00225">
    <property type="entry name" value="Kinesin"/>
    <property type="match status" value="1"/>
</dbReference>
<dbReference type="EnsemblMetazoa" id="BGLB002371-RB">
    <property type="protein sequence ID" value="BGLB002371-PB"/>
    <property type="gene ID" value="BGLB002371"/>
</dbReference>
<accession>A0A2C9JGX9</accession>
<keyword evidence="7" id="KW-0963">Cytoplasm</keyword>
<dbReference type="GO" id="GO:0005524">
    <property type="term" value="F:ATP binding"/>
    <property type="evidence" value="ECO:0007669"/>
    <property type="project" value="UniProtKB-UniRule"/>
</dbReference>
<sequence>MAELKSQSKTGGGEQNLMVALRIRPMAQDEILQGANPAAYKVENNMVVLLDPADDSDDILRANRSREKQYVFDSIFDGTCSQKDVYEETTKFLIPNVTSGYNATVFAYGPTGAGKTYTMLGKDGEPGIMVQALNDLFLEMRQSTDKTYKVTMSYLEIYNEMIRDLLNPDSGFLELREDAKGSVQVAGISEVTARSTEEVMNMLVKGNLERTQEPTAANATSSRSHAILQVTVRQRNKTRNIMQEVRTGRLYLVDLAGSERAANTHNRGKRMVEGAHINRSLLALGNCINALSDKNGPKYINYRDSKLTRLLKDALGGNCRTVMIAHISPASTQFEESRNTLVYADRAKHIKTKVRRNVTDVAYHIAQYSNIISELRDEIMRLRGKLTEQTQQKHSVANIQAVQSEVVESQKKTDKADVTFFKEQLLTSFKDQMELRKTLMELNNASMEISLETNRNQLVISEFQVEKARELRNREGTSMTDNKFSEDDKENNVPGSVVSSGVEPVEVQMARNELKVLHEEKHKTERVKTTIQRELEAARNKTQKLEEMIPLRINNADQQEILKLLCRVHQLEIESLEGQSAGLLRDFQIRHKDMVITKLHHYRNISDDIINRQKRIIDENNLLCPPELLQLYELYKEEQSHNLLKWDDISSYSSIDKITSSNAPSTPKIEDVDNDSNKVFTQSAKAKHIQQAERSIYPQDLEIVEHVSTPTAPSRISYEDRTIINANTRSIAALAAKKRNQANISGATDKFGQRPLYRPQPLIDDDDFDPFGTKLTPSRLALHNRNMSEGLYSNGLGDDGLERFSTITDPNLPPLRTIGTIGSKRIQEQEEARRRAVRYTGNGNNNSYLEKSRKQARKNAEQKNRNQQRRKISTNSNIRYGGARAAVIDDSSTLRSNTPNTVLSDINKRNNNHIQKNKKISSQGINTLTVNQPEDLVDSIIPDRKIRGLPTIPQYRKGDITVTGTATNAARF</sequence>